<protein>
    <submittedName>
        <fullName evidence="2">Uncharacterized protein</fullName>
    </submittedName>
</protein>
<proteinExistence type="predicted"/>
<dbReference type="Proteomes" id="UP001066276">
    <property type="component" value="Chromosome 3_2"/>
</dbReference>
<feature type="compositionally biased region" description="Low complexity" evidence="1">
    <location>
        <begin position="1"/>
        <end position="14"/>
    </location>
</feature>
<dbReference type="AlphaFoldDB" id="A0AAV7TLY7"/>
<feature type="region of interest" description="Disordered" evidence="1">
    <location>
        <begin position="79"/>
        <end position="109"/>
    </location>
</feature>
<evidence type="ECO:0000313" key="2">
    <source>
        <dbReference type="EMBL" id="KAJ1176949.1"/>
    </source>
</evidence>
<evidence type="ECO:0000313" key="3">
    <source>
        <dbReference type="Proteomes" id="UP001066276"/>
    </source>
</evidence>
<name>A0AAV7TLY7_PLEWA</name>
<reference evidence="2" key="1">
    <citation type="journal article" date="2022" name="bioRxiv">
        <title>Sequencing and chromosome-scale assembly of the giantPleurodeles waltlgenome.</title>
        <authorList>
            <person name="Brown T."/>
            <person name="Elewa A."/>
            <person name="Iarovenko S."/>
            <person name="Subramanian E."/>
            <person name="Araus A.J."/>
            <person name="Petzold A."/>
            <person name="Susuki M."/>
            <person name="Suzuki K.-i.T."/>
            <person name="Hayashi T."/>
            <person name="Toyoda A."/>
            <person name="Oliveira C."/>
            <person name="Osipova E."/>
            <person name="Leigh N.D."/>
            <person name="Simon A."/>
            <person name="Yun M.H."/>
        </authorList>
    </citation>
    <scope>NUCLEOTIDE SEQUENCE</scope>
    <source>
        <strain evidence="2">20211129_DDA</strain>
        <tissue evidence="2">Liver</tissue>
    </source>
</reference>
<dbReference type="EMBL" id="JANPWB010000006">
    <property type="protein sequence ID" value="KAJ1176949.1"/>
    <property type="molecule type" value="Genomic_DNA"/>
</dbReference>
<accession>A0AAV7TLY7</accession>
<gene>
    <name evidence="2" type="ORF">NDU88_002216</name>
</gene>
<comment type="caution">
    <text evidence="2">The sequence shown here is derived from an EMBL/GenBank/DDBJ whole genome shotgun (WGS) entry which is preliminary data.</text>
</comment>
<keyword evidence="3" id="KW-1185">Reference proteome</keyword>
<organism evidence="2 3">
    <name type="scientific">Pleurodeles waltl</name>
    <name type="common">Iberian ribbed newt</name>
    <dbReference type="NCBI Taxonomy" id="8319"/>
    <lineage>
        <taxon>Eukaryota</taxon>
        <taxon>Metazoa</taxon>
        <taxon>Chordata</taxon>
        <taxon>Craniata</taxon>
        <taxon>Vertebrata</taxon>
        <taxon>Euteleostomi</taxon>
        <taxon>Amphibia</taxon>
        <taxon>Batrachia</taxon>
        <taxon>Caudata</taxon>
        <taxon>Salamandroidea</taxon>
        <taxon>Salamandridae</taxon>
        <taxon>Pleurodelinae</taxon>
        <taxon>Pleurodeles</taxon>
    </lineage>
</organism>
<evidence type="ECO:0000256" key="1">
    <source>
        <dbReference type="SAM" id="MobiDB-lite"/>
    </source>
</evidence>
<sequence length="109" mass="11568">MASGLGRTSSTTGTAKQAVVKEDRDQVDVLQSRRTPPRLPHFQKPDDKICGNCGLEDRTPGVCPAKGKTCSPCVTPNLFAKAGRGGKPRPGARQTRKAAVRQIASDDVP</sequence>
<feature type="region of interest" description="Disordered" evidence="1">
    <location>
        <begin position="1"/>
        <end position="43"/>
    </location>
</feature>